<feature type="coiled-coil region" evidence="1">
    <location>
        <begin position="385"/>
        <end position="465"/>
    </location>
</feature>
<feature type="transmembrane region" description="Helical" evidence="2">
    <location>
        <begin position="86"/>
        <end position="109"/>
    </location>
</feature>
<dbReference type="EMBL" id="CP012523">
    <property type="protein sequence ID" value="ALC40386.1"/>
    <property type="molecule type" value="Genomic_DNA"/>
</dbReference>
<feature type="transmembrane region" description="Helical" evidence="2">
    <location>
        <begin position="33"/>
        <end position="56"/>
    </location>
</feature>
<gene>
    <name evidence="3" type="ORF">Dbus_chr2Lg2471</name>
</gene>
<evidence type="ECO:0000256" key="1">
    <source>
        <dbReference type="SAM" id="Coils"/>
    </source>
</evidence>
<keyword evidence="2" id="KW-0472">Membrane</keyword>
<proteinExistence type="predicted"/>
<keyword evidence="1" id="KW-0175">Coiled coil</keyword>
<feature type="transmembrane region" description="Helical" evidence="2">
    <location>
        <begin position="155"/>
        <end position="175"/>
    </location>
</feature>
<keyword evidence="2" id="KW-1133">Transmembrane helix</keyword>
<sequence length="509" mass="59218">MKNARILRSCNILLLLTGYQLHWFDLKQQRYRLAWPCALHILLLCGIYAACFAQHFERSSLLQLLHDVSPFLHGLTRLQLLLGLKVFAYALYASLRVVGVASELTTLLPLQRGRAKVQQQLQALALLCGSLLLLLSFGIYIGYELNFELPPRQHVMIAAALFMPHLALAGALRFYNMLSWLLQQQLQQLQSQVATSSELELQAQWQLLQQLTQHFARLFNNVQHSLLLLLSLNFNCLLAAVHSFVFYRSSWHLLFDERHRRIFYAGNACIYACICSDYATLLWTQHSLQQQRLQFMLQLHALLTPRHSSVLSKRLRQLLKDMRDVLYDAFKFKFLAIWRFNTAQFTLEGFHKQEIAYKKCAEQQQALKNSDKLKDSLISEKDKHIEDLNKRFIDLNKKLEASVEAQKETLKKNEQLQAKVNELQNKIEESHKLKDSLITEKDKRIVDLKEQINNMNKNKQFEDKLIKYVEQAEVTRCVPYGNDIQTIRVPGTEAFQVPCDYRSLTRDGL</sequence>
<feature type="transmembrane region" description="Helical" evidence="2">
    <location>
        <begin position="262"/>
        <end position="283"/>
    </location>
</feature>
<name>A0A0M5IZD1_DROBS</name>
<evidence type="ECO:0000313" key="3">
    <source>
        <dbReference type="EMBL" id="ALC40386.1"/>
    </source>
</evidence>
<keyword evidence="2" id="KW-0812">Transmembrane</keyword>
<dbReference type="Proteomes" id="UP000494163">
    <property type="component" value="Chromosome 2L"/>
</dbReference>
<protein>
    <submittedName>
        <fullName evidence="3">CG41434</fullName>
    </submittedName>
</protein>
<keyword evidence="4" id="KW-1185">Reference proteome</keyword>
<accession>A0A0M5IZD1</accession>
<dbReference type="OrthoDB" id="7849139at2759"/>
<evidence type="ECO:0000256" key="2">
    <source>
        <dbReference type="SAM" id="Phobius"/>
    </source>
</evidence>
<dbReference type="AlphaFoldDB" id="A0A0M5IZD1"/>
<dbReference type="SMR" id="A0A0M5IZD1"/>
<feature type="transmembrane region" description="Helical" evidence="2">
    <location>
        <begin position="226"/>
        <end position="247"/>
    </location>
</feature>
<organism evidence="3 4">
    <name type="scientific">Drosophila busckii</name>
    <name type="common">Fruit fly</name>
    <dbReference type="NCBI Taxonomy" id="30019"/>
    <lineage>
        <taxon>Eukaryota</taxon>
        <taxon>Metazoa</taxon>
        <taxon>Ecdysozoa</taxon>
        <taxon>Arthropoda</taxon>
        <taxon>Hexapoda</taxon>
        <taxon>Insecta</taxon>
        <taxon>Pterygota</taxon>
        <taxon>Neoptera</taxon>
        <taxon>Endopterygota</taxon>
        <taxon>Diptera</taxon>
        <taxon>Brachycera</taxon>
        <taxon>Muscomorpha</taxon>
        <taxon>Ephydroidea</taxon>
        <taxon>Drosophilidae</taxon>
        <taxon>Drosophila</taxon>
    </lineage>
</organism>
<reference evidence="3 4" key="1">
    <citation type="submission" date="2015-08" db="EMBL/GenBank/DDBJ databases">
        <title>Ancestral chromatin configuration constrains chromatin evolution on differentiating sex chromosomes in Drosophila.</title>
        <authorList>
            <person name="Zhou Q."/>
            <person name="Bachtrog D."/>
        </authorList>
    </citation>
    <scope>NUCLEOTIDE SEQUENCE [LARGE SCALE GENOMIC DNA]</scope>
    <source>
        <tissue evidence="3">Whole larvae</tissue>
    </source>
</reference>
<evidence type="ECO:0000313" key="4">
    <source>
        <dbReference type="Proteomes" id="UP000494163"/>
    </source>
</evidence>
<feature type="transmembrane region" description="Helical" evidence="2">
    <location>
        <begin position="121"/>
        <end position="143"/>
    </location>
</feature>